<keyword evidence="4" id="KW-0663">Pyridoxal phosphate</keyword>
<dbReference type="RefSeq" id="WP_047808988.1">
    <property type="nucleotide sequence ID" value="NZ_LDZY01000003.1"/>
</dbReference>
<reference evidence="8 9" key="1">
    <citation type="submission" date="2015-06" db="EMBL/GenBank/DDBJ databases">
        <title>Draft genome of the moderately acidophilic sulfate reducer Candidatus Desulfosporosinus acididurans strain M1.</title>
        <authorList>
            <person name="Poehlein A."/>
            <person name="Petzsch P."/>
            <person name="Johnson B.D."/>
            <person name="Schloemann M."/>
            <person name="Daniel R."/>
            <person name="Muehling M."/>
        </authorList>
    </citation>
    <scope>NUCLEOTIDE SEQUENCE [LARGE SCALE GENOMIC DNA]</scope>
    <source>
        <strain evidence="8 9">M1</strain>
    </source>
</reference>
<dbReference type="Gene3D" id="3.90.100.10">
    <property type="entry name" value="Orn/Lys/Arg decarboxylase, C-terminal domain"/>
    <property type="match status" value="1"/>
</dbReference>
<dbReference type="Pfam" id="PF01276">
    <property type="entry name" value="OKR_DC_1"/>
    <property type="match status" value="1"/>
</dbReference>
<dbReference type="InterPro" id="IPR015421">
    <property type="entry name" value="PyrdxlP-dep_Trfase_major"/>
</dbReference>
<dbReference type="SUPFAM" id="SSF55904">
    <property type="entry name" value="Ornithine decarboxylase C-terminal domain"/>
    <property type="match status" value="1"/>
</dbReference>
<keyword evidence="5 8" id="KW-0456">Lyase</keyword>
<evidence type="ECO:0000313" key="9">
    <source>
        <dbReference type="Proteomes" id="UP000036356"/>
    </source>
</evidence>
<evidence type="ECO:0000256" key="4">
    <source>
        <dbReference type="ARBA" id="ARBA00022898"/>
    </source>
</evidence>
<dbReference type="Gene3D" id="3.40.640.10">
    <property type="entry name" value="Type I PLP-dependent aspartate aminotransferase-like (Major domain)"/>
    <property type="match status" value="1"/>
</dbReference>
<dbReference type="SUPFAM" id="SSF53383">
    <property type="entry name" value="PLP-dependent transferases"/>
    <property type="match status" value="1"/>
</dbReference>
<comment type="caution">
    <text evidence="8">The sequence shown here is derived from an EMBL/GenBank/DDBJ whole genome shotgun (WGS) entry which is preliminary data.</text>
</comment>
<dbReference type="AlphaFoldDB" id="A0A0J1FVZ6"/>
<sequence>MGDLGEGLSQYQKQGFCSFHTPGHKGQQEFFHDFDFCGFDLTELPGLDMLHSPKGIIDQAQKRSAEIFGADETFFLVGGGTVGNQAMFMSLTNTVNQVIIERSSHRSVMSALVLSGLKPDYLKPIIHPDFNLPLGLDLRPERFPWSNIAACHVTYPSYYGTCIELRDLLNKRTNLAPDVPVFVDQAHGSHFMGFLFPASALTLGADLVLHSTHKTLAALTQSAMLHVQGSRVSRIRLRQSLELLQSSSPSYLLLASLERAGEYALDLWRWEYLKEEVENLQQRVGEKFRILSQNDVGTYGIDALDWSKILINTRPLGLPASRCVEFLRGEFGLEPELWDEENILFLLGIGNTPEDIRRLTRGLERLADCTQLLSLGSEHFRKNARDDRSDGFLLPPQILTPREAFFAKKRRVPLKESLGHIVGETISPYPPGIPIVVMGEQMTPEVLETLLVVEEGRWQGWEGCESRTIWIAEEEKGMS</sequence>
<organism evidence="8 9">
    <name type="scientific">Desulfosporosinus acididurans</name>
    <dbReference type="NCBI Taxonomy" id="476652"/>
    <lineage>
        <taxon>Bacteria</taxon>
        <taxon>Bacillati</taxon>
        <taxon>Bacillota</taxon>
        <taxon>Clostridia</taxon>
        <taxon>Eubacteriales</taxon>
        <taxon>Desulfitobacteriaceae</taxon>
        <taxon>Desulfosporosinus</taxon>
    </lineage>
</organism>
<dbReference type="PANTHER" id="PTHR43277">
    <property type="entry name" value="ARGININE DECARBOXYLASE"/>
    <property type="match status" value="1"/>
</dbReference>
<feature type="domain" description="Orn/Lys/Arg decarboxylases family 1 pyridoxal-P attachment site" evidence="6">
    <location>
        <begin position="6"/>
        <end position="264"/>
    </location>
</feature>
<feature type="domain" description="Orn/Lys/Arg decarboxylase C-terminal" evidence="7">
    <location>
        <begin position="395"/>
        <end position="452"/>
    </location>
</feature>
<evidence type="ECO:0000313" key="8">
    <source>
        <dbReference type="EMBL" id="KLU67158.1"/>
    </source>
</evidence>
<proteinExistence type="inferred from homology"/>
<keyword evidence="9" id="KW-1185">Reference proteome</keyword>
<evidence type="ECO:0000256" key="1">
    <source>
        <dbReference type="ARBA" id="ARBA00001933"/>
    </source>
</evidence>
<accession>A0A0J1FVZ6</accession>
<evidence type="ECO:0000256" key="2">
    <source>
        <dbReference type="ARBA" id="ARBA00010671"/>
    </source>
</evidence>
<evidence type="ECO:0000256" key="5">
    <source>
        <dbReference type="ARBA" id="ARBA00023239"/>
    </source>
</evidence>
<name>A0A0J1FVZ6_9FIRM</name>
<keyword evidence="3" id="KW-0210">Decarboxylase</keyword>
<dbReference type="InterPro" id="IPR036633">
    <property type="entry name" value="Prn/Lys/Arg_de-COase_C_sf"/>
</dbReference>
<dbReference type="InterPro" id="IPR015424">
    <property type="entry name" value="PyrdxlP-dep_Trfase"/>
</dbReference>
<evidence type="ECO:0000256" key="3">
    <source>
        <dbReference type="ARBA" id="ARBA00022793"/>
    </source>
</evidence>
<dbReference type="EC" id="4.1.1.19" evidence="8"/>
<dbReference type="PATRIC" id="fig|476652.3.peg.1126"/>
<comment type="similarity">
    <text evidence="2">Belongs to the Orn/Lys/Arg decarboxylase class-I family.</text>
</comment>
<dbReference type="InterPro" id="IPR008286">
    <property type="entry name" value="Prn/Lys/Arg_de-COase_C"/>
</dbReference>
<dbReference type="STRING" id="476652.DEAC_c11020"/>
<dbReference type="Proteomes" id="UP000036356">
    <property type="component" value="Unassembled WGS sequence"/>
</dbReference>
<evidence type="ECO:0000259" key="6">
    <source>
        <dbReference type="Pfam" id="PF01276"/>
    </source>
</evidence>
<evidence type="ECO:0000259" key="7">
    <source>
        <dbReference type="Pfam" id="PF03711"/>
    </source>
</evidence>
<dbReference type="PANTHER" id="PTHR43277:SF4">
    <property type="entry name" value="ARGININE DECARBOXYLASE"/>
    <property type="match status" value="1"/>
</dbReference>
<protein>
    <submittedName>
        <fullName evidence="8">Arginine decarboxylase</fullName>
        <ecNumber evidence="8">4.1.1.19</ecNumber>
    </submittedName>
</protein>
<dbReference type="InterPro" id="IPR000310">
    <property type="entry name" value="Orn/Lys/Arg_deCO2ase_major_dom"/>
</dbReference>
<dbReference type="EMBL" id="LDZY01000003">
    <property type="protein sequence ID" value="KLU67158.1"/>
    <property type="molecule type" value="Genomic_DNA"/>
</dbReference>
<dbReference type="GO" id="GO:0008792">
    <property type="term" value="F:arginine decarboxylase activity"/>
    <property type="evidence" value="ECO:0007669"/>
    <property type="project" value="UniProtKB-EC"/>
</dbReference>
<dbReference type="Pfam" id="PF03711">
    <property type="entry name" value="OKR_DC_1_C"/>
    <property type="match status" value="1"/>
</dbReference>
<gene>
    <name evidence="8" type="primary">speA_1</name>
    <name evidence="8" type="ORF">DEAC_c11020</name>
</gene>
<comment type="cofactor">
    <cofactor evidence="1">
        <name>pyridoxal 5'-phosphate</name>
        <dbReference type="ChEBI" id="CHEBI:597326"/>
    </cofactor>
</comment>
<dbReference type="InterPro" id="IPR052357">
    <property type="entry name" value="Orn_Lys_Arg_decarboxylase-I"/>
</dbReference>